<evidence type="ECO:0000313" key="4">
    <source>
        <dbReference type="EMBL" id="AIF47361.1"/>
    </source>
</evidence>
<sequence>MSEPQRTPFVDSLLEAAAQARLPGSGIGWLDAARRENLEAFAEGGLPDTRMEAWKYTALRALGQRRFASVDAQAATLAVDVDGFALPGMEGPTLVFVNGVFRRELSRIDQLPSGLSLQPLTQALQGDAEPLRFALSRHYRERGDVFARLNAALAGDGVVLRVAAGAKVEQPVRLLFVGAPAEEQVAWHVRHVVELGEGAELSLVEQHAAIDTHQNLGTQVTDIVLRRGARLRHVTLQEAAEGSTLVRHDNVQLDEDAHAALYVLELGGSLVRHDLHAVLAGDRSRLDTRGVFALRGRQHIDTQMAIRHQALNTASESVWRGVADERSRGVFRGAIVVAQGADGSDASLSSKNLLLSGQAEIDTKPELEIYADEVKAAHGATVGQLDERSLFYLRSRGIPLAEARAMLTTAFCRAVFESLPDEGLRERINQRLMAQLPSA</sequence>
<feature type="domain" description="SUF system FeS cluster assembly SufBD N-terminal" evidence="3">
    <location>
        <begin position="29"/>
        <end position="174"/>
    </location>
</feature>
<dbReference type="InterPro" id="IPR011542">
    <property type="entry name" value="SUF_FeS_clus_asmbl_SufD"/>
</dbReference>
<evidence type="ECO:0000256" key="1">
    <source>
        <dbReference type="ARBA" id="ARBA00043967"/>
    </source>
</evidence>
<accession>A0A075JZ41</accession>
<dbReference type="InterPro" id="IPR045595">
    <property type="entry name" value="SufBD_N"/>
</dbReference>
<reference evidence="4 5" key="1">
    <citation type="submission" date="2014-07" db="EMBL/GenBank/DDBJ databases">
        <title>Complete Genome Sequence of Dyella japonica Strain A8 Isolated from Malaysian Tropical Soil.</title>
        <authorList>
            <person name="Hui R.K.H."/>
            <person name="Chen J.-W."/>
            <person name="Chan K.-G."/>
            <person name="Leung F.C.C."/>
        </authorList>
    </citation>
    <scope>NUCLEOTIDE SEQUENCE [LARGE SCALE GENOMIC DNA]</scope>
    <source>
        <strain evidence="4 5">A8</strain>
    </source>
</reference>
<dbReference type="Pfam" id="PF01458">
    <property type="entry name" value="SUFBD_core"/>
    <property type="match status" value="1"/>
</dbReference>
<evidence type="ECO:0000259" key="3">
    <source>
        <dbReference type="Pfam" id="PF19295"/>
    </source>
</evidence>
<dbReference type="HOGENOM" id="CLU_026231_5_3_6"/>
<dbReference type="AlphaFoldDB" id="A0A075JZ41"/>
<dbReference type="PANTHER" id="PTHR43575:SF1">
    <property type="entry name" value="PROTEIN ABCI7, CHLOROPLASTIC"/>
    <property type="match status" value="1"/>
</dbReference>
<dbReference type="Pfam" id="PF19295">
    <property type="entry name" value="SufBD_N"/>
    <property type="match status" value="1"/>
</dbReference>
<proteinExistence type="inferred from homology"/>
<dbReference type="KEGG" id="dja:HY57_08800"/>
<dbReference type="Proteomes" id="UP000027987">
    <property type="component" value="Chromosome"/>
</dbReference>
<dbReference type="GO" id="GO:0016226">
    <property type="term" value="P:iron-sulfur cluster assembly"/>
    <property type="evidence" value="ECO:0007669"/>
    <property type="project" value="InterPro"/>
</dbReference>
<dbReference type="EMBL" id="CP008884">
    <property type="protein sequence ID" value="AIF47361.1"/>
    <property type="molecule type" value="Genomic_DNA"/>
</dbReference>
<dbReference type="PANTHER" id="PTHR43575">
    <property type="entry name" value="PROTEIN ABCI7, CHLOROPLASTIC"/>
    <property type="match status" value="1"/>
</dbReference>
<dbReference type="InterPro" id="IPR055346">
    <property type="entry name" value="Fe-S_cluster_assembly_SufBD"/>
</dbReference>
<dbReference type="InterPro" id="IPR037284">
    <property type="entry name" value="SUF_FeS_clus_asmbl_SufBD_sf"/>
</dbReference>
<organism evidence="4 5">
    <name type="scientific">Dyella japonica A8</name>
    <dbReference type="NCBI Taxonomy" id="1217721"/>
    <lineage>
        <taxon>Bacteria</taxon>
        <taxon>Pseudomonadati</taxon>
        <taxon>Pseudomonadota</taxon>
        <taxon>Gammaproteobacteria</taxon>
        <taxon>Lysobacterales</taxon>
        <taxon>Rhodanobacteraceae</taxon>
        <taxon>Dyella</taxon>
    </lineage>
</organism>
<feature type="domain" description="SUF system FeS cluster assembly SufBD core" evidence="2">
    <location>
        <begin position="183"/>
        <end position="411"/>
    </location>
</feature>
<dbReference type="STRING" id="1217721.HY57_08800"/>
<dbReference type="PATRIC" id="fig|1217721.7.peg.1823"/>
<gene>
    <name evidence="4" type="ORF">HY57_08800</name>
</gene>
<evidence type="ECO:0000259" key="2">
    <source>
        <dbReference type="Pfam" id="PF01458"/>
    </source>
</evidence>
<dbReference type="SUPFAM" id="SSF101960">
    <property type="entry name" value="Stabilizer of iron transporter SufD"/>
    <property type="match status" value="1"/>
</dbReference>
<dbReference type="OrthoDB" id="9768262at2"/>
<protein>
    <submittedName>
        <fullName evidence="4">Fe-S cluster assembly protein SufD</fullName>
    </submittedName>
</protein>
<dbReference type="NCBIfam" id="TIGR01981">
    <property type="entry name" value="sufD"/>
    <property type="match status" value="1"/>
</dbReference>
<comment type="similarity">
    <text evidence="1">Belongs to the iron-sulfur cluster assembly SufBD family.</text>
</comment>
<name>A0A075JZ41_9GAMM</name>
<dbReference type="InterPro" id="IPR000825">
    <property type="entry name" value="SUF_FeS_clus_asmbl_SufBD_core"/>
</dbReference>
<keyword evidence="5" id="KW-1185">Reference proteome</keyword>
<dbReference type="RefSeq" id="WP_019465754.1">
    <property type="nucleotide sequence ID" value="NZ_ALOY01000163.1"/>
</dbReference>
<evidence type="ECO:0000313" key="5">
    <source>
        <dbReference type="Proteomes" id="UP000027987"/>
    </source>
</evidence>